<dbReference type="AlphaFoldDB" id="A0A3A1Y7G9"/>
<gene>
    <name evidence="2" type="ORF">CKF54_01190</name>
</gene>
<dbReference type="Proteomes" id="UP000265691">
    <property type="component" value="Unassembled WGS sequence"/>
</dbReference>
<feature type="region of interest" description="Disordered" evidence="1">
    <location>
        <begin position="186"/>
        <end position="210"/>
    </location>
</feature>
<organism evidence="2 3">
    <name type="scientific">Psittacicella hinzii</name>
    <dbReference type="NCBI Taxonomy" id="2028575"/>
    <lineage>
        <taxon>Bacteria</taxon>
        <taxon>Pseudomonadati</taxon>
        <taxon>Pseudomonadota</taxon>
        <taxon>Gammaproteobacteria</taxon>
        <taxon>Pasteurellales</taxon>
        <taxon>Psittacicellaceae</taxon>
        <taxon>Psittacicella</taxon>
    </lineage>
</organism>
<name>A0A3A1Y7G9_9GAMM</name>
<reference evidence="2 3" key="1">
    <citation type="submission" date="2017-08" db="EMBL/GenBank/DDBJ databases">
        <title>Reclassification of Bisgaard taxon 37 and 44.</title>
        <authorList>
            <person name="Christensen H."/>
        </authorList>
    </citation>
    <scope>NUCLEOTIDE SEQUENCE [LARGE SCALE GENOMIC DNA]</scope>
    <source>
        <strain evidence="2 3">B96_3</strain>
    </source>
</reference>
<accession>A0A3A1Y7G9</accession>
<evidence type="ECO:0000313" key="3">
    <source>
        <dbReference type="Proteomes" id="UP000265691"/>
    </source>
</evidence>
<protein>
    <submittedName>
        <fullName evidence="2">Uncharacterized protein</fullName>
    </submittedName>
</protein>
<evidence type="ECO:0000313" key="2">
    <source>
        <dbReference type="EMBL" id="RIY34233.1"/>
    </source>
</evidence>
<sequence length="796" mass="89011">MSLALPKFLLGKASNFSLQPYSEVFTHFAGVELELLAKDWYFFELLVNFGFVKELAPNVARVAPSISALSKPSKTQLTPEQIQIIDYWDCQALTLIQSKASDKLAVKVDALNRTQIAGFNDKVSLKAEQLPDELSDLVKQRAFLFLATAYPSKKKLTLAQLEQALSMRLLQRQLYQQQASLALATETSQTAEEGQTAQTEQATETAQTTQGEKAIVAHAEQDLPDNNNWVLVVSDQAKLSPDWLVRLESILKLLELRSFALNNAKLANAWQDLLAVYEQYQTATHTTELLSQLWTKQYFYQQQYRFALKPLVEELAKLEQYASSEDKFLYALADRLVRTQYIALDNNFTHNNSYIASQNLQLDLPSFNQASNQQELNFLHGLTDACAGMALINLSALANYKISGADLEQAYGCYATSEVKLPKLTQYQITYPQATPSLEAFTPWQMTLSESVVVAQASPALAQVITAEHDLVFRRELAQTYQNRPGFNYSGSYVGKGYDHLATFKQFVVGCYPASKSSLNALNQLAPADVNSFLVGNREDAQLVWLGEKSQAEVSQTEGSQTEQSKVVNVEQSQAQAQVVANAQASRVIRLPNLGDFYRQTHTLNFVPLNLPASLLADPEVARGDFFAPAGFKQVCQQLSQEGDLLEDDYIFIAQVGTRFVANWYNLLNQQLTKVFLEQDQAPGIIKLGSAYLVRQKDLVQLDLAQAYELETAITLPLELAEPIKEATPLNLATANLATDNLTTDNWVQTKSVELTAPQFAQLEQDLHLTKLQEFVSKEQDNSYQFNFTQLIEKLS</sequence>
<evidence type="ECO:0000256" key="1">
    <source>
        <dbReference type="SAM" id="MobiDB-lite"/>
    </source>
</evidence>
<proteinExistence type="predicted"/>
<keyword evidence="3" id="KW-1185">Reference proteome</keyword>
<comment type="caution">
    <text evidence="2">The sequence shown here is derived from an EMBL/GenBank/DDBJ whole genome shotgun (WGS) entry which is preliminary data.</text>
</comment>
<dbReference type="EMBL" id="NRHC01000015">
    <property type="protein sequence ID" value="RIY34233.1"/>
    <property type="molecule type" value="Genomic_DNA"/>
</dbReference>